<proteinExistence type="predicted"/>
<keyword evidence="3" id="KW-1185">Reference proteome</keyword>
<dbReference type="RefSeq" id="WP_017052165.1">
    <property type="nucleotide sequence ID" value="NZ_AJYW02000156.1"/>
</dbReference>
<evidence type="ECO:0000313" key="2">
    <source>
        <dbReference type="EMBL" id="OEE75337.1"/>
    </source>
</evidence>
<dbReference type="Proteomes" id="UP000094165">
    <property type="component" value="Unassembled WGS sequence"/>
</dbReference>
<dbReference type="EMBL" id="AJYW02000156">
    <property type="protein sequence ID" value="OEE75337.1"/>
    <property type="molecule type" value="Genomic_DNA"/>
</dbReference>
<feature type="coiled-coil region" evidence="1">
    <location>
        <begin position="29"/>
        <end position="56"/>
    </location>
</feature>
<organism evidence="2 3">
    <name type="scientific">Vibrio genomosp. F6 str. FF-238</name>
    <dbReference type="NCBI Taxonomy" id="1191298"/>
    <lineage>
        <taxon>Bacteria</taxon>
        <taxon>Pseudomonadati</taxon>
        <taxon>Pseudomonadota</taxon>
        <taxon>Gammaproteobacteria</taxon>
        <taxon>Vibrionales</taxon>
        <taxon>Vibrionaceae</taxon>
        <taxon>Vibrio</taxon>
    </lineage>
</organism>
<gene>
    <name evidence="2" type="ORF">A130_17110</name>
</gene>
<accession>A0A1E5CXB8</accession>
<sequence length="155" mass="17740">MSQYELLTLLTSLLAIVVSLVSLVRTRKIAQEQLELERVTAELSKVQLKNLEEENKAKNLPKFNVTIQRLGKNSFIYITNTGQGTAYNLNLELVNCSENPLYDVEHKLPHPEMKPNSRVKLNAAFHKQSPLKYEAKLTWEDAEGNPVSESFWLTR</sequence>
<dbReference type="AlphaFoldDB" id="A0A1E5CXB8"/>
<evidence type="ECO:0000313" key="3">
    <source>
        <dbReference type="Proteomes" id="UP000094165"/>
    </source>
</evidence>
<evidence type="ECO:0000256" key="1">
    <source>
        <dbReference type="SAM" id="Coils"/>
    </source>
</evidence>
<protein>
    <submittedName>
        <fullName evidence="2">Uncharacterized protein</fullName>
    </submittedName>
</protein>
<name>A0A1E5CXB8_9VIBR</name>
<reference evidence="2 3" key="1">
    <citation type="journal article" date="2012" name="Science">
        <title>Ecological populations of bacteria act as socially cohesive units of antibiotic production and resistance.</title>
        <authorList>
            <person name="Cordero O.X."/>
            <person name="Wildschutte H."/>
            <person name="Kirkup B."/>
            <person name="Proehl S."/>
            <person name="Ngo L."/>
            <person name="Hussain F."/>
            <person name="Le Roux F."/>
            <person name="Mincer T."/>
            <person name="Polz M.F."/>
        </authorList>
    </citation>
    <scope>NUCLEOTIDE SEQUENCE [LARGE SCALE GENOMIC DNA]</scope>
    <source>
        <strain evidence="2 3">FF-238</strain>
    </source>
</reference>
<keyword evidence="1" id="KW-0175">Coiled coil</keyword>
<comment type="caution">
    <text evidence="2">The sequence shown here is derived from an EMBL/GenBank/DDBJ whole genome shotgun (WGS) entry which is preliminary data.</text>
</comment>